<reference evidence="1 2" key="1">
    <citation type="journal article" date="2020" name="Microorganisms">
        <title>Osmotic Adaptation and Compatible Solute Biosynthesis of Phototrophic Bacteria as Revealed from Genome Analyses.</title>
        <authorList>
            <person name="Imhoff J.F."/>
            <person name="Rahn T."/>
            <person name="Kunzel S."/>
            <person name="Keller A."/>
            <person name="Neulinger S.C."/>
        </authorList>
    </citation>
    <scope>NUCLEOTIDE SEQUENCE [LARGE SCALE GENOMIC DNA]</scope>
    <source>
        <strain evidence="1 2">DSM 15116</strain>
    </source>
</reference>
<keyword evidence="2" id="KW-1185">Reference proteome</keyword>
<dbReference type="SUPFAM" id="SSF55469">
    <property type="entry name" value="FMN-dependent nitroreductase-like"/>
    <property type="match status" value="2"/>
</dbReference>
<comment type="caution">
    <text evidence="1">The sequence shown here is derived from an EMBL/GenBank/DDBJ whole genome shotgun (WGS) entry which is preliminary data.</text>
</comment>
<protein>
    <submittedName>
        <fullName evidence="1">Tat pathway signal protein</fullName>
    </submittedName>
</protein>
<dbReference type="Gene3D" id="3.40.109.10">
    <property type="entry name" value="NADH Oxidase"/>
    <property type="match status" value="1"/>
</dbReference>
<gene>
    <name evidence="1" type="ORF">CKO13_02970</name>
</gene>
<dbReference type="InterPro" id="IPR000415">
    <property type="entry name" value="Nitroreductase-like"/>
</dbReference>
<name>A0ABS1E6I2_9GAMM</name>
<evidence type="ECO:0000313" key="1">
    <source>
        <dbReference type="EMBL" id="MBK1725996.1"/>
    </source>
</evidence>
<proteinExistence type="predicted"/>
<dbReference type="Proteomes" id="UP000738126">
    <property type="component" value="Unassembled WGS sequence"/>
</dbReference>
<organism evidence="1 2">
    <name type="scientific">Halorhodospira neutriphila</name>
    <dbReference type="NCBI Taxonomy" id="168379"/>
    <lineage>
        <taxon>Bacteria</taxon>
        <taxon>Pseudomonadati</taxon>
        <taxon>Pseudomonadota</taxon>
        <taxon>Gammaproteobacteria</taxon>
        <taxon>Chromatiales</taxon>
        <taxon>Ectothiorhodospiraceae</taxon>
        <taxon>Halorhodospira</taxon>
    </lineage>
</organism>
<dbReference type="NCBIfam" id="NF047509">
    <property type="entry name" value="Rv3131_FMN_oxido"/>
    <property type="match status" value="1"/>
</dbReference>
<sequence>MQAARGADRAALLRELVRCAALAPSGHNTQCWRFRLEAHGLAILPDWSRRTPVVDPDDHHLYVSLGCAAENLCQAARALGWAASAEPVPEGQGGAIRILLEPAEPAVSALSRAIPHRQCTRAVYDGRALAVAELRRLEGAAGGGLSLVTGRGDVERTLECIVDAGGRQIRDPAFVAELERWIRFSDREAVRTGDGLAARAVGSPPVPRWLGRRLFRALLRPGPEGEKYARWVRSSAGLAVFCSAGDDWASWVEAGRRYQRFALQATAMGIRTAFLNQPVEAPEVRPELAAALGLGGVSPDLVVRFGRGPRMPRSLRRPVEAVLMPAGEGPAV</sequence>
<accession>A0ABS1E6I2</accession>
<dbReference type="EMBL" id="NRSH01000018">
    <property type="protein sequence ID" value="MBK1725996.1"/>
    <property type="molecule type" value="Genomic_DNA"/>
</dbReference>
<evidence type="ECO:0000313" key="2">
    <source>
        <dbReference type="Proteomes" id="UP000738126"/>
    </source>
</evidence>